<dbReference type="InterPro" id="IPR036179">
    <property type="entry name" value="Ig-like_dom_sf"/>
</dbReference>
<dbReference type="Gene3D" id="2.60.40.10">
    <property type="entry name" value="Immunoglobulins"/>
    <property type="match status" value="10"/>
</dbReference>
<feature type="domain" description="Fibronectin type-III" evidence="5">
    <location>
        <begin position="710"/>
        <end position="818"/>
    </location>
</feature>
<dbReference type="PANTHER" id="PTHR44170:SF56">
    <property type="entry name" value="FIBRONECTIN TYPE-III DOMAIN-CONTAINING PROTEIN"/>
    <property type="match status" value="1"/>
</dbReference>
<dbReference type="GO" id="GO:0009653">
    <property type="term" value="P:anatomical structure morphogenesis"/>
    <property type="evidence" value="ECO:0007669"/>
    <property type="project" value="UniProtKB-ARBA"/>
</dbReference>
<dbReference type="GO" id="GO:0030154">
    <property type="term" value="P:cell differentiation"/>
    <property type="evidence" value="ECO:0007669"/>
    <property type="project" value="UniProtKB-ARBA"/>
</dbReference>
<feature type="transmembrane region" description="Helical" evidence="3">
    <location>
        <begin position="1224"/>
        <end position="1246"/>
    </location>
</feature>
<keyword evidence="3" id="KW-0812">Transmembrane</keyword>
<evidence type="ECO:0000256" key="3">
    <source>
        <dbReference type="SAM" id="Phobius"/>
    </source>
</evidence>
<dbReference type="InterPro" id="IPR013783">
    <property type="entry name" value="Ig-like_fold"/>
</dbReference>
<name>A0A7R8ZY61_9CRUS</name>
<dbReference type="PROSITE" id="PS50853">
    <property type="entry name" value="FN3"/>
    <property type="match status" value="6"/>
</dbReference>
<dbReference type="SMART" id="SM00408">
    <property type="entry name" value="IGc2"/>
    <property type="match status" value="3"/>
</dbReference>
<dbReference type="EMBL" id="LR899575">
    <property type="protein sequence ID" value="CAD7240742.1"/>
    <property type="molecule type" value="Genomic_DNA"/>
</dbReference>
<accession>A0A7R8ZY61</accession>
<feature type="domain" description="Fibronectin type-III" evidence="5">
    <location>
        <begin position="605"/>
        <end position="705"/>
    </location>
</feature>
<dbReference type="Pfam" id="PF13927">
    <property type="entry name" value="Ig_3"/>
    <property type="match status" value="1"/>
</dbReference>
<dbReference type="Proteomes" id="UP000677054">
    <property type="component" value="Unassembled WGS sequence"/>
</dbReference>
<evidence type="ECO:0000256" key="1">
    <source>
        <dbReference type="ARBA" id="ARBA00022737"/>
    </source>
</evidence>
<protein>
    <submittedName>
        <fullName evidence="6">Uncharacterized protein</fullName>
    </submittedName>
</protein>
<dbReference type="InterPro" id="IPR003598">
    <property type="entry name" value="Ig_sub2"/>
</dbReference>
<keyword evidence="1" id="KW-0677">Repeat</keyword>
<dbReference type="InterPro" id="IPR036116">
    <property type="entry name" value="FN3_sf"/>
</dbReference>
<dbReference type="SMART" id="SM00409">
    <property type="entry name" value="IG"/>
    <property type="match status" value="3"/>
</dbReference>
<dbReference type="InterPro" id="IPR003599">
    <property type="entry name" value="Ig_sub"/>
</dbReference>
<dbReference type="SMART" id="SM00060">
    <property type="entry name" value="FN3"/>
    <property type="match status" value="7"/>
</dbReference>
<evidence type="ECO:0000259" key="5">
    <source>
        <dbReference type="PROSITE" id="PS50853"/>
    </source>
</evidence>
<evidence type="ECO:0000313" key="7">
    <source>
        <dbReference type="Proteomes" id="UP000677054"/>
    </source>
</evidence>
<keyword evidence="7" id="KW-1185">Reference proteome</keyword>
<dbReference type="InterPro" id="IPR007110">
    <property type="entry name" value="Ig-like_dom"/>
</dbReference>
<dbReference type="InterPro" id="IPR013151">
    <property type="entry name" value="Immunoglobulin_dom"/>
</dbReference>
<evidence type="ECO:0000256" key="2">
    <source>
        <dbReference type="ARBA" id="ARBA00023157"/>
    </source>
</evidence>
<dbReference type="Pfam" id="PF00041">
    <property type="entry name" value="fn3"/>
    <property type="match status" value="5"/>
</dbReference>
<evidence type="ECO:0000313" key="6">
    <source>
        <dbReference type="EMBL" id="CAD7240742.1"/>
    </source>
</evidence>
<feature type="domain" description="Ig-like" evidence="4">
    <location>
        <begin position="20"/>
        <end position="101"/>
    </location>
</feature>
<sequence length="1279" mass="144174">MNLDYAQFFSIEDAVEEKHPFLYRVKNITVPFGEKAELLCIVDNLGFHKMMWIRNETVLTENEKVMLDDARVSVSTRENRTWSLHIEHVSSGDVGCYTCQVDELKSVGCILAKESPVLIEDKSSGDVTVREWDDARLSCRARGNPQPEIQWTREDDRDILQIGFTNSTDGDEGPLFLSDLFGTLFIETKSVKGEVLELSNIHRGEAGPYVCTATNGVQPDVSKRIQVNVQYAPSSDEHWAGLAIEMGEEARLECTMSGFPKPKITWTFNGMHINSTVEEEELEVGFGWRQHKSWKQTLVIPAVEAKHYGLYECHGMNSLGKSTSHMHLQREKKSVTASSFRWEGTALKRTPCITDIIYISWLPAALTSRTDQDEDNEDKDLDVEDTEDYFGTDWLERSLALRRMSLIRHTLSAPENVKARAISLTTLMIQWDELEKSHLDVMAYKVYYTSNPAMETSMWSSQLVGGNNFTTISGLTPFTVYGIRVEVYTSLKRGHASPPIQTKTQYGVPSMLVNLTFMDGNATTIKLNWDLQNEPVPIISYELYWNDTYKNEVHSKSIPVTKEYNLTGLYPNSQYFIWLSAKSKNGEGAPTPPMLVSTQTYVLSEPDEVETELVNSTSVFFKWKPPKKKEQHPLIAGYRISIQETDDLKKLIGDPLIYSVRNGSVLTYLATDLQPDTNYEAQVTALMRQGNGTGSSLIFFKTPGGVPSRPILHVRLLDVKTNGVAAEATWAKPSITNGKIQGWRLRYEKRFDSYLNLPRNEQEKSHMKEIILKQPDTINYRIENLDKGCEYEFRLSGCDDAGCGQEAMAHMRTPEGPPTGPPTNISFRFITSDIIAISCEEPTPLHSNGRILGYTLQLHKTDTSLIWEKNFSTPELTVTGQGENIPFYFRIRAYTSKGAGPFSEKMHVSTTPEIIRAPISVQAMATSKDSLEVWWDEVPRENIGGYRIYYNMAETENPEQWIQKDIPCASSAKLQNLVRLAEYSIRVAARTKDVRLGFSLLLSFRVELNGEVSQHMVSTQGGLGKLSEMIRVKVSFEAVKEFVDENGATQMEIIPPRIIFLNRTDTSYTLHGLSPFTTYRVNVSAVPPKKDYRPPASIYVTTKMDGLTHSHAVETSTSLFTELPPEDRPYIAAKFIGDVPYIFNLGDSQTFNSYLNKPLPKSKRYKIFLRAYVDSPTEPNQFGTSNMSSFLSLDMTPIPPGAIPNDRLLSSATAHLSAEKGNSLWVIGPVIATLLLVSCLAFFIYLRRRRILQKTQESTAAFNPLIHSDIFESTPSLGE</sequence>
<reference evidence="6" key="1">
    <citation type="submission" date="2020-11" db="EMBL/GenBank/DDBJ databases">
        <authorList>
            <person name="Tran Van P."/>
        </authorList>
    </citation>
    <scope>NUCLEOTIDE SEQUENCE</scope>
</reference>
<dbReference type="CDD" id="cd00063">
    <property type="entry name" value="FN3"/>
    <property type="match status" value="7"/>
</dbReference>
<feature type="domain" description="Ig-like" evidence="4">
    <location>
        <begin position="116"/>
        <end position="222"/>
    </location>
</feature>
<feature type="domain" description="Fibronectin type-III" evidence="5">
    <location>
        <begin position="413"/>
        <end position="507"/>
    </location>
</feature>
<dbReference type="SUPFAM" id="SSF48726">
    <property type="entry name" value="Immunoglobulin"/>
    <property type="match status" value="3"/>
</dbReference>
<organism evidence="6">
    <name type="scientific">Darwinula stevensoni</name>
    <dbReference type="NCBI Taxonomy" id="69355"/>
    <lineage>
        <taxon>Eukaryota</taxon>
        <taxon>Metazoa</taxon>
        <taxon>Ecdysozoa</taxon>
        <taxon>Arthropoda</taxon>
        <taxon>Crustacea</taxon>
        <taxon>Oligostraca</taxon>
        <taxon>Ostracoda</taxon>
        <taxon>Podocopa</taxon>
        <taxon>Podocopida</taxon>
        <taxon>Darwinulocopina</taxon>
        <taxon>Darwinuloidea</taxon>
        <taxon>Darwinulidae</taxon>
        <taxon>Darwinula</taxon>
    </lineage>
</organism>
<dbReference type="PANTHER" id="PTHR44170">
    <property type="entry name" value="PROTEIN SIDEKICK"/>
    <property type="match status" value="1"/>
</dbReference>
<dbReference type="InterPro" id="IPR013098">
    <property type="entry name" value="Ig_I-set"/>
</dbReference>
<dbReference type="InterPro" id="IPR003961">
    <property type="entry name" value="FN3_dom"/>
</dbReference>
<feature type="domain" description="Fibronectin type-III" evidence="5">
    <location>
        <begin position="917"/>
        <end position="1009"/>
    </location>
</feature>
<dbReference type="GO" id="GO:0016020">
    <property type="term" value="C:membrane"/>
    <property type="evidence" value="ECO:0007669"/>
    <property type="project" value="UniProtKB-ARBA"/>
</dbReference>
<dbReference type="PROSITE" id="PS50835">
    <property type="entry name" value="IG_LIKE"/>
    <property type="match status" value="3"/>
</dbReference>
<dbReference type="SUPFAM" id="SSF49265">
    <property type="entry name" value="Fibronectin type III"/>
    <property type="match status" value="4"/>
</dbReference>
<proteinExistence type="predicted"/>
<feature type="domain" description="Fibronectin type-III" evidence="5">
    <location>
        <begin position="821"/>
        <end position="913"/>
    </location>
</feature>
<dbReference type="OrthoDB" id="10012075at2759"/>
<keyword evidence="2" id="KW-1015">Disulfide bond</keyword>
<dbReference type="Pfam" id="PF00047">
    <property type="entry name" value="ig"/>
    <property type="match status" value="1"/>
</dbReference>
<evidence type="ECO:0000259" key="4">
    <source>
        <dbReference type="PROSITE" id="PS50835"/>
    </source>
</evidence>
<feature type="domain" description="Fibronectin type-III" evidence="5">
    <location>
        <begin position="511"/>
        <end position="601"/>
    </location>
</feature>
<keyword evidence="3" id="KW-1133">Transmembrane helix</keyword>
<gene>
    <name evidence="6" type="ORF">DSTB1V02_LOCUS753</name>
</gene>
<keyword evidence="3" id="KW-0472">Membrane</keyword>
<dbReference type="EMBL" id="CAJPEV010000058">
    <property type="protein sequence ID" value="CAG0879781.1"/>
    <property type="molecule type" value="Genomic_DNA"/>
</dbReference>
<dbReference type="GO" id="GO:0098609">
    <property type="term" value="P:cell-cell adhesion"/>
    <property type="evidence" value="ECO:0007669"/>
    <property type="project" value="TreeGrafter"/>
</dbReference>
<dbReference type="AlphaFoldDB" id="A0A7R8ZY61"/>
<dbReference type="CDD" id="cd00096">
    <property type="entry name" value="Ig"/>
    <property type="match status" value="1"/>
</dbReference>
<dbReference type="Pfam" id="PF07679">
    <property type="entry name" value="I-set"/>
    <property type="match status" value="1"/>
</dbReference>
<feature type="domain" description="Ig-like" evidence="4">
    <location>
        <begin position="233"/>
        <end position="329"/>
    </location>
</feature>